<dbReference type="PROSITE" id="PS00913">
    <property type="entry name" value="ADH_IRON_1"/>
    <property type="match status" value="1"/>
</dbReference>
<dbReference type="PANTHER" id="PTHR11496:SF102">
    <property type="entry name" value="ALCOHOL DEHYDROGENASE 4"/>
    <property type="match status" value="1"/>
</dbReference>
<accession>A0A9X1XAW6</accession>
<dbReference type="GO" id="GO:0046872">
    <property type="term" value="F:metal ion binding"/>
    <property type="evidence" value="ECO:0007669"/>
    <property type="project" value="InterPro"/>
</dbReference>
<dbReference type="InterPro" id="IPR001670">
    <property type="entry name" value="ADH_Fe/GldA"/>
</dbReference>
<name>A0A9X1XAW6_9BACL</name>
<evidence type="ECO:0000313" key="7">
    <source>
        <dbReference type="Proteomes" id="UP001139011"/>
    </source>
</evidence>
<evidence type="ECO:0000259" key="4">
    <source>
        <dbReference type="Pfam" id="PF00465"/>
    </source>
</evidence>
<feature type="domain" description="Alcohol dehydrogenase iron-type/glycerol dehydrogenase GldA" evidence="4">
    <location>
        <begin position="8"/>
        <end position="176"/>
    </location>
</feature>
<dbReference type="InterPro" id="IPR018211">
    <property type="entry name" value="ADH_Fe_CS"/>
</dbReference>
<dbReference type="Gene3D" id="1.20.1090.10">
    <property type="entry name" value="Dehydroquinate synthase-like - alpha domain"/>
    <property type="match status" value="1"/>
</dbReference>
<dbReference type="InterPro" id="IPR056798">
    <property type="entry name" value="ADH_Fe_C"/>
</dbReference>
<feature type="domain" description="Fe-containing alcohol dehydrogenase-like C-terminal" evidence="5">
    <location>
        <begin position="187"/>
        <end position="382"/>
    </location>
</feature>
<dbReference type="CDD" id="cd08194">
    <property type="entry name" value="Fe-ADH-like"/>
    <property type="match status" value="1"/>
</dbReference>
<evidence type="ECO:0000259" key="5">
    <source>
        <dbReference type="Pfam" id="PF25137"/>
    </source>
</evidence>
<comment type="caution">
    <text evidence="6">The sequence shown here is derived from an EMBL/GenBank/DDBJ whole genome shotgun (WGS) entry which is preliminary data.</text>
</comment>
<comment type="similarity">
    <text evidence="1">Belongs to the iron-containing alcohol dehydrogenase family.</text>
</comment>
<evidence type="ECO:0000256" key="1">
    <source>
        <dbReference type="ARBA" id="ARBA00007358"/>
    </source>
</evidence>
<dbReference type="Gene3D" id="3.40.50.1970">
    <property type="match status" value="1"/>
</dbReference>
<sequence length="397" mass="43113">MVSVLQMPRTILYGQHSFKKVGGETSKLGNKALIISDRIMEKLMYVEECQHHLTEAGVSSVMYLEIDSEPTDLFVYEALEKLKAEFCNVIIGLGGGSCIDTAKAVAVLGTNGGSISDYMNSRKIAQKSAVPLIAIPTTAGTGSEATDVTIITDTVQDIKMMIKQPAFMPAAAIVDPVLTISSPKSITAATGIDALTHAIEAYLSRRAHPFTDSLALTAIGHIMESIRDAYHDPQNIEAKKKMSLAALQAGMAFSNSSVCLVHGMSRPIGALFNVPHGISNAMLLPAVLEYSLEACYERLADIGDLIFNETKGLTKRETAQKLVEEMKALCLELDIPSLKGWGIKEEQFLKSLEKMARDALASGSPGNNPRVPDEIELMELYKLCYDYQFTNSQTIKS</sequence>
<dbReference type="SUPFAM" id="SSF56796">
    <property type="entry name" value="Dehydroquinate synthase-like"/>
    <property type="match status" value="1"/>
</dbReference>
<organism evidence="6 7">
    <name type="scientific">Fictibacillus marinisediminis</name>
    <dbReference type="NCBI Taxonomy" id="2878389"/>
    <lineage>
        <taxon>Bacteria</taxon>
        <taxon>Bacillati</taxon>
        <taxon>Bacillota</taxon>
        <taxon>Bacilli</taxon>
        <taxon>Bacillales</taxon>
        <taxon>Fictibacillaceae</taxon>
        <taxon>Fictibacillus</taxon>
    </lineage>
</organism>
<dbReference type="FunFam" id="3.40.50.1970:FF:000003">
    <property type="entry name" value="Alcohol dehydrogenase, iron-containing"/>
    <property type="match status" value="1"/>
</dbReference>
<dbReference type="InterPro" id="IPR039697">
    <property type="entry name" value="Alcohol_dehydrogenase_Fe"/>
</dbReference>
<dbReference type="Pfam" id="PF00465">
    <property type="entry name" value="Fe-ADH"/>
    <property type="match status" value="1"/>
</dbReference>
<gene>
    <name evidence="6" type="ORF">LCY76_12230</name>
</gene>
<evidence type="ECO:0000256" key="2">
    <source>
        <dbReference type="ARBA" id="ARBA00023002"/>
    </source>
</evidence>
<dbReference type="GO" id="GO:0004022">
    <property type="term" value="F:alcohol dehydrogenase (NAD+) activity"/>
    <property type="evidence" value="ECO:0007669"/>
    <property type="project" value="UniProtKB-ARBA"/>
</dbReference>
<dbReference type="PANTHER" id="PTHR11496">
    <property type="entry name" value="ALCOHOL DEHYDROGENASE"/>
    <property type="match status" value="1"/>
</dbReference>
<dbReference type="Pfam" id="PF25137">
    <property type="entry name" value="ADH_Fe_C"/>
    <property type="match status" value="1"/>
</dbReference>
<dbReference type="RefSeq" id="WP_248252864.1">
    <property type="nucleotide sequence ID" value="NZ_JAIWJX010000002.1"/>
</dbReference>
<evidence type="ECO:0000313" key="6">
    <source>
        <dbReference type="EMBL" id="MCK6257361.1"/>
    </source>
</evidence>
<keyword evidence="7" id="KW-1185">Reference proteome</keyword>
<dbReference type="FunFam" id="1.20.1090.10:FF:000001">
    <property type="entry name" value="Aldehyde-alcohol dehydrogenase"/>
    <property type="match status" value="1"/>
</dbReference>
<evidence type="ECO:0000256" key="3">
    <source>
        <dbReference type="ARBA" id="ARBA00023027"/>
    </source>
</evidence>
<keyword evidence="2" id="KW-0560">Oxidoreductase</keyword>
<dbReference type="Proteomes" id="UP001139011">
    <property type="component" value="Unassembled WGS sequence"/>
</dbReference>
<dbReference type="EMBL" id="JAIWJX010000002">
    <property type="protein sequence ID" value="MCK6257361.1"/>
    <property type="molecule type" value="Genomic_DNA"/>
</dbReference>
<proteinExistence type="inferred from homology"/>
<dbReference type="AlphaFoldDB" id="A0A9X1XAW6"/>
<reference evidence="6" key="1">
    <citation type="submission" date="2021-09" db="EMBL/GenBank/DDBJ databases">
        <title>Genome analysis of Fictibacillus sp. KIGAM418 isolated from marine sediment.</title>
        <authorList>
            <person name="Seo M.-J."/>
            <person name="Cho E.-S."/>
            <person name="Hwang C.Y."/>
        </authorList>
    </citation>
    <scope>NUCLEOTIDE SEQUENCE</scope>
    <source>
        <strain evidence="6">KIGAM418</strain>
    </source>
</reference>
<protein>
    <submittedName>
        <fullName evidence="6">Iron-containing alcohol dehydrogenase</fullName>
    </submittedName>
</protein>
<keyword evidence="3" id="KW-0520">NAD</keyword>